<dbReference type="EMBL" id="UINC01105036">
    <property type="protein sequence ID" value="SVC68658.1"/>
    <property type="molecule type" value="Genomic_DNA"/>
</dbReference>
<dbReference type="PANTHER" id="PTHR42715">
    <property type="entry name" value="BETA-GLUCOSIDASE"/>
    <property type="match status" value="1"/>
</dbReference>
<dbReference type="AlphaFoldDB" id="A0A382P7F2"/>
<comment type="similarity">
    <text evidence="1">Belongs to the glycosyl hydrolase 3 family.</text>
</comment>
<accession>A0A382P7F2</accession>
<protein>
    <recommendedName>
        <fullName evidence="3">Glycoside hydrolase family 3 N-terminal domain-containing protein</fullName>
    </recommendedName>
</protein>
<dbReference type="SUPFAM" id="SSF51445">
    <property type="entry name" value="(Trans)glycosidases"/>
    <property type="match status" value="1"/>
</dbReference>
<organism evidence="4">
    <name type="scientific">marine metagenome</name>
    <dbReference type="NCBI Taxonomy" id="408172"/>
    <lineage>
        <taxon>unclassified sequences</taxon>
        <taxon>metagenomes</taxon>
        <taxon>ecological metagenomes</taxon>
    </lineage>
</organism>
<evidence type="ECO:0000259" key="3">
    <source>
        <dbReference type="Pfam" id="PF00933"/>
    </source>
</evidence>
<dbReference type="Pfam" id="PF00933">
    <property type="entry name" value="Glyco_hydro_3"/>
    <property type="match status" value="1"/>
</dbReference>
<dbReference type="Gene3D" id="3.20.20.300">
    <property type="entry name" value="Glycoside hydrolase, family 3, N-terminal domain"/>
    <property type="match status" value="1"/>
</dbReference>
<dbReference type="InterPro" id="IPR001764">
    <property type="entry name" value="Glyco_hydro_3_N"/>
</dbReference>
<keyword evidence="2" id="KW-0378">Hydrolase</keyword>
<dbReference type="InterPro" id="IPR050288">
    <property type="entry name" value="Cellulose_deg_GH3"/>
</dbReference>
<feature type="domain" description="Glycoside hydrolase family 3 N-terminal" evidence="3">
    <location>
        <begin position="75"/>
        <end position="276"/>
    </location>
</feature>
<evidence type="ECO:0000256" key="1">
    <source>
        <dbReference type="ARBA" id="ARBA00005336"/>
    </source>
</evidence>
<dbReference type="InterPro" id="IPR017853">
    <property type="entry name" value="GH"/>
</dbReference>
<proteinExistence type="inferred from homology"/>
<evidence type="ECO:0000256" key="2">
    <source>
        <dbReference type="ARBA" id="ARBA00022801"/>
    </source>
</evidence>
<evidence type="ECO:0000313" key="4">
    <source>
        <dbReference type="EMBL" id="SVC68658.1"/>
    </source>
</evidence>
<feature type="non-terminal residue" evidence="4">
    <location>
        <position position="288"/>
    </location>
</feature>
<reference evidence="4" key="1">
    <citation type="submission" date="2018-05" db="EMBL/GenBank/DDBJ databases">
        <authorList>
            <person name="Lanie J.A."/>
            <person name="Ng W.-L."/>
            <person name="Kazmierczak K.M."/>
            <person name="Andrzejewski T.M."/>
            <person name="Davidsen T.M."/>
            <person name="Wayne K.J."/>
            <person name="Tettelin H."/>
            <person name="Glass J.I."/>
            <person name="Rusch D."/>
            <person name="Podicherti R."/>
            <person name="Tsui H.-C.T."/>
            <person name="Winkler M.E."/>
        </authorList>
    </citation>
    <scope>NUCLEOTIDE SEQUENCE</scope>
</reference>
<gene>
    <name evidence="4" type="ORF">METZ01_LOCUS321512</name>
</gene>
<dbReference type="PANTHER" id="PTHR42715:SF3">
    <property type="entry name" value="BETA-GLUCOSIDASE B-RELATED"/>
    <property type="match status" value="1"/>
</dbReference>
<sequence length="288" mass="31176">MLEGIEANLSVKAFDKTAIHAGNKGLAVDHSAVAVEVEKLLFSMTLEQKINEIHGLQPMPVDGFYLAGGDEDLDIPAYRMADGPRGARVGTATAFPVAIARGATFNPELERQVGLAAGAEIAAKGGNVILAPTINLLRHPGWGRAQESYSEDPCHMGAMGVAFVSGAQNHVLASPKHFALNNLEMTRFEMSANVDIRTLHEVYLPHFKRCVVEGAAGSVMSAYNKVNGVYCGEHPVLLTEILRDDWGFRGFVESDWFLGTRSTAEAINAGMDVEMPGPIRFERQKIDE</sequence>
<dbReference type="PRINTS" id="PR00133">
    <property type="entry name" value="GLHYDRLASE3"/>
</dbReference>
<name>A0A382P7F2_9ZZZZ</name>
<dbReference type="InterPro" id="IPR036962">
    <property type="entry name" value="Glyco_hydro_3_N_sf"/>
</dbReference>
<dbReference type="GO" id="GO:0008422">
    <property type="term" value="F:beta-glucosidase activity"/>
    <property type="evidence" value="ECO:0007669"/>
    <property type="project" value="TreeGrafter"/>
</dbReference>
<dbReference type="GO" id="GO:0009251">
    <property type="term" value="P:glucan catabolic process"/>
    <property type="evidence" value="ECO:0007669"/>
    <property type="project" value="TreeGrafter"/>
</dbReference>